<evidence type="ECO:0008006" key="7">
    <source>
        <dbReference type="Google" id="ProtNLM"/>
    </source>
</evidence>
<comment type="caution">
    <text evidence="5">The sequence shown here is derived from an EMBL/GenBank/DDBJ whole genome shotgun (WGS) entry which is preliminary data.</text>
</comment>
<evidence type="ECO:0000256" key="2">
    <source>
        <dbReference type="ARBA" id="ARBA00006411"/>
    </source>
</evidence>
<dbReference type="InterPro" id="IPR025734">
    <property type="entry name" value="EspG"/>
</dbReference>
<gene>
    <name evidence="5" type="ORF">AWN90_07730</name>
</gene>
<keyword evidence="6" id="KW-1185">Reference proteome</keyword>
<dbReference type="Pfam" id="PF14011">
    <property type="entry name" value="ESX-1_EspG"/>
    <property type="match status" value="1"/>
</dbReference>
<evidence type="ECO:0000256" key="4">
    <source>
        <dbReference type="ARBA" id="ARBA00023186"/>
    </source>
</evidence>
<name>A0A164IQD3_9NOCA</name>
<comment type="similarity">
    <text evidence="2">Belongs to the EspG family.</text>
</comment>
<evidence type="ECO:0000256" key="3">
    <source>
        <dbReference type="ARBA" id="ARBA00022490"/>
    </source>
</evidence>
<dbReference type="EMBL" id="LWGR01000019">
    <property type="protein sequence ID" value="KZM69656.1"/>
    <property type="molecule type" value="Genomic_DNA"/>
</dbReference>
<proteinExistence type="inferred from homology"/>
<accession>A0A164IQD3</accession>
<dbReference type="Proteomes" id="UP000076512">
    <property type="component" value="Unassembled WGS sequence"/>
</dbReference>
<comment type="subcellular location">
    <subcellularLocation>
        <location evidence="1">Cytoplasm</location>
    </subcellularLocation>
</comment>
<dbReference type="AlphaFoldDB" id="A0A164IQD3"/>
<keyword evidence="4" id="KW-0143">Chaperone</keyword>
<reference evidence="5 6" key="1">
    <citation type="submission" date="2016-04" db="EMBL/GenBank/DDBJ databases">
        <authorList>
            <person name="Evans L.H."/>
            <person name="Alamgir A."/>
            <person name="Owens N."/>
            <person name="Weber N.D."/>
            <person name="Virtaneva K."/>
            <person name="Barbian K."/>
            <person name="Babar A."/>
            <person name="Rosenke K."/>
        </authorList>
    </citation>
    <scope>NUCLEOTIDE SEQUENCE [LARGE SCALE GENOMIC DNA]</scope>
    <source>
        <strain evidence="5 6">IFM 0406</strain>
    </source>
</reference>
<evidence type="ECO:0000313" key="5">
    <source>
        <dbReference type="EMBL" id="KZM69656.1"/>
    </source>
</evidence>
<sequence length="226" mass="25406">MYAWGQMRWDRIPAPLVVRPEVESLADWEAIESGLRQRLPVLDDPDLLPVLRTATDPDISLVLVGARKKPLRAYGAVTANIGVTMVQRPGPDPDSGGNIVVEVGSPALVPKVFAAVAGDQPAGRIKNMVETWERVENIHPVNGFVDDQTTVAEKMRRLLAAPRIGYGHIEVHLDRHSPRPLPRRYVSWFDVDGDGRYLYTRRYGDLHIEPCANDRFRQTITQLMEQ</sequence>
<evidence type="ECO:0000256" key="1">
    <source>
        <dbReference type="ARBA" id="ARBA00004496"/>
    </source>
</evidence>
<evidence type="ECO:0000313" key="6">
    <source>
        <dbReference type="Proteomes" id="UP000076512"/>
    </source>
</evidence>
<organism evidence="5 6">
    <name type="scientific">Nocardia terpenica</name>
    <dbReference type="NCBI Taxonomy" id="455432"/>
    <lineage>
        <taxon>Bacteria</taxon>
        <taxon>Bacillati</taxon>
        <taxon>Actinomycetota</taxon>
        <taxon>Actinomycetes</taxon>
        <taxon>Mycobacteriales</taxon>
        <taxon>Nocardiaceae</taxon>
        <taxon>Nocardia</taxon>
    </lineage>
</organism>
<protein>
    <recommendedName>
        <fullName evidence="7">ESX secretion-associated protein EspG</fullName>
    </recommendedName>
</protein>
<keyword evidence="3" id="KW-0963">Cytoplasm</keyword>